<organism evidence="2 3">
    <name type="scientific">Coptis chinensis</name>
    <dbReference type="NCBI Taxonomy" id="261450"/>
    <lineage>
        <taxon>Eukaryota</taxon>
        <taxon>Viridiplantae</taxon>
        <taxon>Streptophyta</taxon>
        <taxon>Embryophyta</taxon>
        <taxon>Tracheophyta</taxon>
        <taxon>Spermatophyta</taxon>
        <taxon>Magnoliopsida</taxon>
        <taxon>Ranunculales</taxon>
        <taxon>Ranunculaceae</taxon>
        <taxon>Coptidoideae</taxon>
        <taxon>Coptis</taxon>
    </lineage>
</organism>
<protein>
    <submittedName>
        <fullName evidence="2">Uncharacterized protein</fullName>
    </submittedName>
</protein>
<feature type="compositionally biased region" description="Basic and acidic residues" evidence="1">
    <location>
        <begin position="111"/>
        <end position="121"/>
    </location>
</feature>
<comment type="caution">
    <text evidence="2">The sequence shown here is derived from an EMBL/GenBank/DDBJ whole genome shotgun (WGS) entry which is preliminary data.</text>
</comment>
<dbReference type="OrthoDB" id="751338at2759"/>
<evidence type="ECO:0000313" key="2">
    <source>
        <dbReference type="EMBL" id="KAF9617564.1"/>
    </source>
</evidence>
<dbReference type="Proteomes" id="UP000631114">
    <property type="component" value="Unassembled WGS sequence"/>
</dbReference>
<evidence type="ECO:0000256" key="1">
    <source>
        <dbReference type="SAM" id="MobiDB-lite"/>
    </source>
</evidence>
<proteinExistence type="predicted"/>
<reference evidence="2 3" key="1">
    <citation type="submission" date="2020-10" db="EMBL/GenBank/DDBJ databases">
        <title>The Coptis chinensis genome and diversification of protoberbering-type alkaloids.</title>
        <authorList>
            <person name="Wang B."/>
            <person name="Shu S."/>
            <person name="Song C."/>
            <person name="Liu Y."/>
        </authorList>
    </citation>
    <scope>NUCLEOTIDE SEQUENCE [LARGE SCALE GENOMIC DNA]</scope>
    <source>
        <strain evidence="2">HL-2020</strain>
        <tissue evidence="2">Leaf</tissue>
    </source>
</reference>
<name>A0A835II16_9MAGN</name>
<evidence type="ECO:0000313" key="3">
    <source>
        <dbReference type="Proteomes" id="UP000631114"/>
    </source>
</evidence>
<feature type="region of interest" description="Disordered" evidence="1">
    <location>
        <begin position="69"/>
        <end position="121"/>
    </location>
</feature>
<sequence>MDLINKSNDLWTNEKHLNYLHQMETSFVRKMLKNDSRSTLTFTSVHHAPLDQCLPDCLKSTCDSKRQRSWKKEITSSTANDGRSNDKKMRRRCSRPYDVSQDQVVPQLATKSDRDEGRRNI</sequence>
<dbReference type="AlphaFoldDB" id="A0A835II16"/>
<accession>A0A835II16</accession>
<dbReference type="EMBL" id="JADFTS010000003">
    <property type="protein sequence ID" value="KAF9617564.1"/>
    <property type="molecule type" value="Genomic_DNA"/>
</dbReference>
<keyword evidence="3" id="KW-1185">Reference proteome</keyword>
<gene>
    <name evidence="2" type="ORF">IFM89_037376</name>
</gene>